<evidence type="ECO:0000256" key="1">
    <source>
        <dbReference type="ARBA" id="ARBA00004141"/>
    </source>
</evidence>
<evidence type="ECO:0000256" key="3">
    <source>
        <dbReference type="ARBA" id="ARBA00022448"/>
    </source>
</evidence>
<keyword evidence="12" id="KW-1185">Reference proteome</keyword>
<keyword evidence="6 7" id="KW-0472">Membrane</keyword>
<dbReference type="FunFam" id="1.20.1740.10:FF:000013">
    <property type="entry name" value="Solute carrier family 12 member"/>
    <property type="match status" value="1"/>
</dbReference>
<comment type="similarity">
    <text evidence="2">Belongs to the SLC12A transporter family.</text>
</comment>
<dbReference type="InterPro" id="IPR048752">
    <property type="entry name" value="CCC_C_2nd_subdom"/>
</dbReference>
<organism evidence="11 12">
    <name type="scientific">Lentiprolixibacter aurantiacus</name>
    <dbReference type="NCBI Taxonomy" id="2993939"/>
    <lineage>
        <taxon>Bacteria</taxon>
        <taxon>Pseudomonadati</taxon>
        <taxon>Bacteroidota</taxon>
        <taxon>Flavobacteriia</taxon>
        <taxon>Flavobacteriales</taxon>
        <taxon>Flavobacteriaceae</taxon>
        <taxon>Lentiprolixibacter</taxon>
    </lineage>
</organism>
<evidence type="ECO:0000256" key="4">
    <source>
        <dbReference type="ARBA" id="ARBA00022692"/>
    </source>
</evidence>
<evidence type="ECO:0000256" key="6">
    <source>
        <dbReference type="ARBA" id="ARBA00023136"/>
    </source>
</evidence>
<dbReference type="Gene3D" id="1.20.1740.10">
    <property type="entry name" value="Amino acid/polyamine transporter I"/>
    <property type="match status" value="1"/>
</dbReference>
<accession>A0AAE3MKY6</accession>
<evidence type="ECO:0000256" key="5">
    <source>
        <dbReference type="ARBA" id="ARBA00022989"/>
    </source>
</evidence>
<feature type="domain" description="Prokaryotic cation-chloride cotransporter second C-terminal subdomain" evidence="9">
    <location>
        <begin position="597"/>
        <end position="729"/>
    </location>
</feature>
<evidence type="ECO:0000259" key="8">
    <source>
        <dbReference type="Pfam" id="PF00324"/>
    </source>
</evidence>
<dbReference type="InterPro" id="IPR004842">
    <property type="entry name" value="SLC12A_fam"/>
</dbReference>
<feature type="transmembrane region" description="Helical" evidence="7">
    <location>
        <begin position="12"/>
        <end position="32"/>
    </location>
</feature>
<evidence type="ECO:0000256" key="7">
    <source>
        <dbReference type="SAM" id="Phobius"/>
    </source>
</evidence>
<feature type="transmembrane region" description="Helical" evidence="7">
    <location>
        <begin position="201"/>
        <end position="220"/>
    </location>
</feature>
<dbReference type="Proteomes" id="UP001207116">
    <property type="component" value="Unassembled WGS sequence"/>
</dbReference>
<dbReference type="InterPro" id="IPR004841">
    <property type="entry name" value="AA-permease/SLC12A_dom"/>
</dbReference>
<dbReference type="Pfam" id="PF21555">
    <property type="entry name" value="CCC_C_1st_pro"/>
    <property type="match status" value="1"/>
</dbReference>
<feature type="transmembrane region" description="Helical" evidence="7">
    <location>
        <begin position="232"/>
        <end position="255"/>
    </location>
</feature>
<dbReference type="PANTHER" id="PTHR11827:SF72">
    <property type="entry name" value="GH08340P"/>
    <property type="match status" value="1"/>
</dbReference>
<dbReference type="InterPro" id="IPR048753">
    <property type="entry name" value="CCC_C_1st_subdom"/>
</dbReference>
<proteinExistence type="inferred from homology"/>
<evidence type="ECO:0000259" key="9">
    <source>
        <dbReference type="Pfam" id="PF21554"/>
    </source>
</evidence>
<keyword evidence="3" id="KW-0813">Transport</keyword>
<protein>
    <submittedName>
        <fullName evidence="11">Amino acid permease</fullName>
    </submittedName>
</protein>
<feature type="transmembrane region" description="Helical" evidence="7">
    <location>
        <begin position="350"/>
        <end position="371"/>
    </location>
</feature>
<evidence type="ECO:0000259" key="10">
    <source>
        <dbReference type="Pfam" id="PF21555"/>
    </source>
</evidence>
<dbReference type="AlphaFoldDB" id="A0AAE3MKY6"/>
<evidence type="ECO:0000256" key="2">
    <source>
        <dbReference type="ARBA" id="ARBA00010593"/>
    </source>
</evidence>
<feature type="transmembrane region" description="Helical" evidence="7">
    <location>
        <begin position="44"/>
        <end position="67"/>
    </location>
</feature>
<keyword evidence="4 7" id="KW-0812">Transmembrane</keyword>
<dbReference type="PANTHER" id="PTHR11827">
    <property type="entry name" value="SOLUTE CARRIER FAMILY 12, CATION COTRANSPORTERS"/>
    <property type="match status" value="1"/>
</dbReference>
<comment type="caution">
    <text evidence="11">The sequence shown here is derived from an EMBL/GenBank/DDBJ whole genome shotgun (WGS) entry which is preliminary data.</text>
</comment>
<reference evidence="11" key="1">
    <citation type="submission" date="2022-11" db="EMBL/GenBank/DDBJ databases">
        <title>The characterization of three novel Bacteroidetes species and genomic analysis of their roles in tidal elemental geochemical cycles.</title>
        <authorList>
            <person name="Ma K.-J."/>
        </authorList>
    </citation>
    <scope>NUCLEOTIDE SEQUENCE</scope>
    <source>
        <strain evidence="11">M415</strain>
    </source>
</reference>
<feature type="transmembrane region" description="Helical" evidence="7">
    <location>
        <begin position="127"/>
        <end position="145"/>
    </location>
</feature>
<feature type="transmembrane region" description="Helical" evidence="7">
    <location>
        <begin position="152"/>
        <end position="173"/>
    </location>
</feature>
<gene>
    <name evidence="11" type="ORF">OO016_08405</name>
</gene>
<comment type="subcellular location">
    <subcellularLocation>
        <location evidence="1">Membrane</location>
        <topology evidence="1">Multi-pass membrane protein</topology>
    </subcellularLocation>
</comment>
<dbReference type="Pfam" id="PF21554">
    <property type="entry name" value="CCC_C_2nd_pro"/>
    <property type="match status" value="1"/>
</dbReference>
<sequence>MANPTNNLKKFGTFGGVFTPTLLTILGVIMYLRMGWVVGNAGLLGAWLIIAISFLITLTTALSMSAITTNIRIGAGGAYAIISQALGLEVGGSLGIPRYVSQGLAVTMYIFGFREGWLGIFPDHNPFLVDIIVFTVLIGIAYISADLAIKTQYIIMGIIILSLISIVMAAYYGSMYIPTDEALKWGTFKGSPENNFGGSNFWLVFAVFFPASTGIMAGANMSGELKEPRKSIPVGTLWAIGVSFVIYILLAFWIARSASEAELISNYNILIDKAYFGPLVIAGILGATFSSALASIIGSSRILYAMGEHRVLPYGKFLAGTSANGQPRNAMIVTGIMIFITMLLRDLNAVAPLVTLFFLITYAMINIVVIIEQNLGLISYRPIFKVNRWIPWVGLVSSVLAMFIINPTISLASFSIVFIVYWFLSRANIETPFEDVRSGLFVSFAEWAAKHTWGMKSMQQRAWKPNLMVPIRDIHGAKGNFQFLRNIARPKGSIKLLGIEPFVENSPLVQDLDTLSEAFRNQGVFSSWTIIHSEDFAQGVNYGNQALRGAFFKPNIVFLNLQQHDNYETEIRPVIRECIRLEIGVLLYSAHPTALLGKRNMINVWVSDRSNNWNLGWDIGNLDLSTLIAYKLKRNWQATIRLIIAIRDPQEEQNAREFLDSLISLARLPQTLTAVYVEDFHSVVSKAPPADLNIFGMDGDLRFEFVQEMTEKTGSSCLFVKDSGHESILA</sequence>
<dbReference type="EMBL" id="JAPFQP010000002">
    <property type="protein sequence ID" value="MCX2719621.1"/>
    <property type="molecule type" value="Genomic_DNA"/>
</dbReference>
<dbReference type="RefSeq" id="WP_266012388.1">
    <property type="nucleotide sequence ID" value="NZ_JAPFQP010000002.1"/>
</dbReference>
<evidence type="ECO:0000313" key="12">
    <source>
        <dbReference type="Proteomes" id="UP001207116"/>
    </source>
</evidence>
<keyword evidence="5 7" id="KW-1133">Transmembrane helix</keyword>
<feature type="domain" description="Prokaryotic cation-chloride cotransporter first C-terminal subdomain" evidence="10">
    <location>
        <begin position="469"/>
        <end position="596"/>
    </location>
</feature>
<name>A0AAE3MKY6_9FLAO</name>
<feature type="transmembrane region" description="Helical" evidence="7">
    <location>
        <begin position="275"/>
        <end position="304"/>
    </location>
</feature>
<dbReference type="GO" id="GO:0015377">
    <property type="term" value="F:chloride:monoatomic cation symporter activity"/>
    <property type="evidence" value="ECO:0007669"/>
    <property type="project" value="InterPro"/>
</dbReference>
<evidence type="ECO:0000313" key="11">
    <source>
        <dbReference type="EMBL" id="MCX2719621.1"/>
    </source>
</evidence>
<dbReference type="Pfam" id="PF00324">
    <property type="entry name" value="AA_permease"/>
    <property type="match status" value="1"/>
</dbReference>
<feature type="transmembrane region" description="Helical" evidence="7">
    <location>
        <begin position="392"/>
        <end position="424"/>
    </location>
</feature>
<dbReference type="GO" id="GO:0016020">
    <property type="term" value="C:membrane"/>
    <property type="evidence" value="ECO:0007669"/>
    <property type="project" value="UniProtKB-SubCell"/>
</dbReference>
<feature type="domain" description="Amino acid permease/ SLC12A" evidence="8">
    <location>
        <begin position="17"/>
        <end position="443"/>
    </location>
</feature>